<dbReference type="PANTHER" id="PTHR11741:SF0">
    <property type="entry name" value="ELONGATION FACTOR TS, MITOCHONDRIAL"/>
    <property type="match status" value="1"/>
</dbReference>
<evidence type="ECO:0000256" key="5">
    <source>
        <dbReference type="HAMAP-Rule" id="MF_00050"/>
    </source>
</evidence>
<dbReference type="Gene3D" id="3.30.479.20">
    <property type="entry name" value="Elongation factor Ts, dimerisation domain"/>
    <property type="match status" value="1"/>
</dbReference>
<dbReference type="CDD" id="cd14275">
    <property type="entry name" value="UBA_EF-Ts"/>
    <property type="match status" value="1"/>
</dbReference>
<dbReference type="SUPFAM" id="SSF46934">
    <property type="entry name" value="UBA-like"/>
    <property type="match status" value="1"/>
</dbReference>
<dbReference type="InterPro" id="IPR001816">
    <property type="entry name" value="Transl_elong_EFTs/EF1B"/>
</dbReference>
<comment type="similarity">
    <text evidence="1 5">Belongs to the EF-Ts family.</text>
</comment>
<dbReference type="FunFam" id="1.10.8.10:FF:000001">
    <property type="entry name" value="Elongation factor Ts"/>
    <property type="match status" value="1"/>
</dbReference>
<sequence length="174" mass="19644">MDLDLIKKLREMSGAPVMGCRKALIQTNGDIEEAMEILMQEGLSTAAKKVGRETTEGLIYAYIHFGGKIGVLLELNCETDFVARTDGFKELAKDISMHIAWSNPRFISPGEMPEEERKGKDKEKHLSSCCLLEQPFIKDNEVKIKDYLSGAVARFGENIRIKRFVRYQLGNEAE</sequence>
<evidence type="ECO:0000256" key="3">
    <source>
        <dbReference type="ARBA" id="ARBA00022768"/>
    </source>
</evidence>
<comment type="caution">
    <text evidence="7">The sequence shown here is derived from an EMBL/GenBank/DDBJ whole genome shotgun (WGS) entry which is preliminary data.</text>
</comment>
<gene>
    <name evidence="5 7" type="primary">tsf</name>
    <name evidence="7" type="ORF">B9J77_03620</name>
</gene>
<dbReference type="SUPFAM" id="SSF54713">
    <property type="entry name" value="Elongation factor Ts (EF-Ts), dimerisation domain"/>
    <property type="match status" value="1"/>
</dbReference>
<dbReference type="InterPro" id="IPR036402">
    <property type="entry name" value="EF-Ts_dimer_sf"/>
</dbReference>
<dbReference type="PROSITE" id="PS01127">
    <property type="entry name" value="EF_TS_2"/>
    <property type="match status" value="1"/>
</dbReference>
<evidence type="ECO:0000256" key="4">
    <source>
        <dbReference type="ARBA" id="ARBA00022917"/>
    </source>
</evidence>
<comment type="function">
    <text evidence="5">Associates with the EF-Tu.GDP complex and induces the exchange of GDP to GTP. It remains bound to the aminoacyl-tRNA.EF-Tu.GTP complex up to the GTP hydrolysis stage on the ribosome.</text>
</comment>
<feature type="region of interest" description="Involved in Mg(2+) ion dislocation from EF-Tu" evidence="5">
    <location>
        <begin position="79"/>
        <end position="82"/>
    </location>
</feature>
<protein>
    <recommendedName>
        <fullName evidence="2 5">Elongation factor Ts</fullName>
        <shortName evidence="5">EF-Ts</shortName>
    </recommendedName>
</protein>
<dbReference type="Proteomes" id="UP000266287">
    <property type="component" value="Unassembled WGS sequence"/>
</dbReference>
<dbReference type="InterPro" id="IPR018101">
    <property type="entry name" value="Transl_elong_Ts_CS"/>
</dbReference>
<dbReference type="InterPro" id="IPR014039">
    <property type="entry name" value="Transl_elong_EFTs/EF1B_dimer"/>
</dbReference>
<dbReference type="EMBL" id="NDHY01000007">
    <property type="protein sequence ID" value="RII00112.1"/>
    <property type="molecule type" value="Genomic_DNA"/>
</dbReference>
<dbReference type="GO" id="GO:0005737">
    <property type="term" value="C:cytoplasm"/>
    <property type="evidence" value="ECO:0007669"/>
    <property type="project" value="UniProtKB-SubCell"/>
</dbReference>
<dbReference type="InterPro" id="IPR009060">
    <property type="entry name" value="UBA-like_sf"/>
</dbReference>
<evidence type="ECO:0000313" key="7">
    <source>
        <dbReference type="EMBL" id="RII00112.1"/>
    </source>
</evidence>
<keyword evidence="4 5" id="KW-0648">Protein biosynthesis</keyword>
<evidence type="ECO:0000313" key="8">
    <source>
        <dbReference type="Proteomes" id="UP000266287"/>
    </source>
</evidence>
<feature type="domain" description="Translation elongation factor EFTs/EF1B dimerisation" evidence="6">
    <location>
        <begin position="54"/>
        <end position="116"/>
    </location>
</feature>
<feature type="domain" description="Translation elongation factor EFTs/EF1B dimerisation" evidence="6">
    <location>
        <begin position="123"/>
        <end position="170"/>
    </location>
</feature>
<accession>A0A399FY07</accession>
<dbReference type="Pfam" id="PF00889">
    <property type="entry name" value="EF_TS"/>
    <property type="match status" value="2"/>
</dbReference>
<proteinExistence type="inferred from homology"/>
<dbReference type="HAMAP" id="MF_00050">
    <property type="entry name" value="EF_Ts"/>
    <property type="match status" value="1"/>
</dbReference>
<dbReference type="GO" id="GO:0003746">
    <property type="term" value="F:translation elongation factor activity"/>
    <property type="evidence" value="ECO:0007669"/>
    <property type="project" value="UniProtKB-UniRule"/>
</dbReference>
<keyword evidence="5" id="KW-0963">Cytoplasm</keyword>
<keyword evidence="3 5" id="KW-0251">Elongation factor</keyword>
<dbReference type="Gene3D" id="1.10.8.10">
    <property type="entry name" value="DNA helicase RuvA subunit, C-terminal domain"/>
    <property type="match status" value="1"/>
</dbReference>
<evidence type="ECO:0000256" key="1">
    <source>
        <dbReference type="ARBA" id="ARBA00005532"/>
    </source>
</evidence>
<name>A0A399FY07_UNCN2</name>
<comment type="subcellular location">
    <subcellularLocation>
        <location evidence="5">Cytoplasm</location>
    </subcellularLocation>
</comment>
<organism evidence="7 8">
    <name type="scientific">candidate division NPL-UPA2 bacterium Unc8</name>
    <dbReference type="NCBI Taxonomy" id="1980939"/>
    <lineage>
        <taxon>Bacteria</taxon>
    </lineage>
</organism>
<evidence type="ECO:0000259" key="6">
    <source>
        <dbReference type="Pfam" id="PF00889"/>
    </source>
</evidence>
<dbReference type="PANTHER" id="PTHR11741">
    <property type="entry name" value="ELONGATION FACTOR TS"/>
    <property type="match status" value="1"/>
</dbReference>
<evidence type="ECO:0000256" key="2">
    <source>
        <dbReference type="ARBA" id="ARBA00016956"/>
    </source>
</evidence>
<reference evidence="7 8" key="1">
    <citation type="submission" date="2018-08" db="EMBL/GenBank/DDBJ databases">
        <title>Draft genome of candidate division NPL-UPA2 bacterium Unc8 that adapted to ultra-basic serpentinizing groundwater.</title>
        <authorList>
            <person name="Ishii S."/>
            <person name="Suzuki S."/>
            <person name="Nealson K.H."/>
        </authorList>
    </citation>
    <scope>NUCLEOTIDE SEQUENCE [LARGE SCALE GENOMIC DNA]</scope>
    <source>
        <strain evidence="7">Unc8</strain>
    </source>
</reference>
<dbReference type="AlphaFoldDB" id="A0A399FY07"/>